<proteinExistence type="predicted"/>
<dbReference type="Pfam" id="PF02311">
    <property type="entry name" value="AraC_binding"/>
    <property type="match status" value="1"/>
</dbReference>
<dbReference type="InterPro" id="IPR050204">
    <property type="entry name" value="AraC_XylS_family_regulators"/>
</dbReference>
<keyword evidence="4" id="KW-0804">Transcription</keyword>
<dbReference type="SMART" id="SM00342">
    <property type="entry name" value="HTH_ARAC"/>
    <property type="match status" value="1"/>
</dbReference>
<gene>
    <name evidence="6" type="ORF">OQ273_20965</name>
</gene>
<dbReference type="RefSeq" id="WP_267992869.1">
    <property type="nucleotide sequence ID" value="NZ_JAPJZI010000001.1"/>
</dbReference>
<dbReference type="EMBL" id="JAPJZI010000001">
    <property type="protein sequence ID" value="MDA5401059.1"/>
    <property type="molecule type" value="Genomic_DNA"/>
</dbReference>
<keyword evidence="2" id="KW-0238">DNA-binding</keyword>
<evidence type="ECO:0000259" key="5">
    <source>
        <dbReference type="PROSITE" id="PS01124"/>
    </source>
</evidence>
<dbReference type="PRINTS" id="PR00032">
    <property type="entry name" value="HTHARAC"/>
</dbReference>
<feature type="domain" description="HTH araC/xylS-type" evidence="5">
    <location>
        <begin position="177"/>
        <end position="275"/>
    </location>
</feature>
<keyword evidence="7" id="KW-1185">Reference proteome</keyword>
<dbReference type="AlphaFoldDB" id="A0A9X3UMD7"/>
<dbReference type="PANTHER" id="PTHR46796:SF7">
    <property type="entry name" value="ARAC FAMILY TRANSCRIPTIONAL REGULATOR"/>
    <property type="match status" value="1"/>
</dbReference>
<evidence type="ECO:0000256" key="3">
    <source>
        <dbReference type="ARBA" id="ARBA00023159"/>
    </source>
</evidence>
<name>A0A9X3UMD7_9HYPH</name>
<protein>
    <submittedName>
        <fullName evidence="6">AraC family transcriptional regulator</fullName>
    </submittedName>
</protein>
<dbReference type="PROSITE" id="PS01124">
    <property type="entry name" value="HTH_ARAC_FAMILY_2"/>
    <property type="match status" value="1"/>
</dbReference>
<evidence type="ECO:0000256" key="4">
    <source>
        <dbReference type="ARBA" id="ARBA00023163"/>
    </source>
</evidence>
<evidence type="ECO:0000256" key="1">
    <source>
        <dbReference type="ARBA" id="ARBA00023015"/>
    </source>
</evidence>
<dbReference type="PANTHER" id="PTHR46796">
    <property type="entry name" value="HTH-TYPE TRANSCRIPTIONAL ACTIVATOR RHAS-RELATED"/>
    <property type="match status" value="1"/>
</dbReference>
<dbReference type="Pfam" id="PF12833">
    <property type="entry name" value="HTH_18"/>
    <property type="match status" value="1"/>
</dbReference>
<dbReference type="InterPro" id="IPR037923">
    <property type="entry name" value="HTH-like"/>
</dbReference>
<accession>A0A9X3UMD7</accession>
<keyword evidence="3" id="KW-0010">Activator</keyword>
<dbReference type="SUPFAM" id="SSF46689">
    <property type="entry name" value="Homeodomain-like"/>
    <property type="match status" value="2"/>
</dbReference>
<comment type="caution">
    <text evidence="6">The sequence shown here is derived from an EMBL/GenBank/DDBJ whole genome shotgun (WGS) entry which is preliminary data.</text>
</comment>
<dbReference type="SUPFAM" id="SSF51215">
    <property type="entry name" value="Regulatory protein AraC"/>
    <property type="match status" value="1"/>
</dbReference>
<dbReference type="Proteomes" id="UP001151234">
    <property type="component" value="Unassembled WGS sequence"/>
</dbReference>
<evidence type="ECO:0000256" key="2">
    <source>
        <dbReference type="ARBA" id="ARBA00023125"/>
    </source>
</evidence>
<dbReference type="InterPro" id="IPR020449">
    <property type="entry name" value="Tscrpt_reg_AraC-type_HTH"/>
</dbReference>
<sequence length="278" mass="31499">MLRRNEDIYFYTPGRRAEAFPYQVVAAGRTRAAPDEAPIRRRFNQHVLILTLDGTGHLEVGNRVFSATAGSLTWLDTSGVYAHCCAPGLRDWLFLWMGVRGYGLDRIFDFTRARANPVVRPDNAAETATQFEAVIARLQQTATDMDAQNNLVVSQLVACFTQLRAGVGEEPPESAIDLAMRRIRSDLKRNWRISDMAELAELSPSQLHRRFRVATGTSPVDWLRRERITAAKRYLVETQDRIAPIAARCGYPDPYHFSRDFRRIAGQSPSAFRKTQGR</sequence>
<dbReference type="Gene3D" id="1.10.10.60">
    <property type="entry name" value="Homeodomain-like"/>
    <property type="match status" value="1"/>
</dbReference>
<reference evidence="6" key="1">
    <citation type="submission" date="2022-11" db="EMBL/GenBank/DDBJ databases">
        <title>Draft genome sequence of Hoeflea poritis E7-10 and Hoeflea prorocentri PM5-8, separated from scleractinian coral Porites lutea and marine dinoflagellate.</title>
        <authorList>
            <person name="Zhang G."/>
            <person name="Wei Q."/>
            <person name="Cai L."/>
        </authorList>
    </citation>
    <scope>NUCLEOTIDE SEQUENCE</scope>
    <source>
        <strain evidence="6">PM5-8</strain>
    </source>
</reference>
<dbReference type="InterPro" id="IPR018060">
    <property type="entry name" value="HTH_AraC"/>
</dbReference>
<dbReference type="InterPro" id="IPR003313">
    <property type="entry name" value="AraC-bd"/>
</dbReference>
<keyword evidence="1" id="KW-0805">Transcription regulation</keyword>
<evidence type="ECO:0000313" key="7">
    <source>
        <dbReference type="Proteomes" id="UP001151234"/>
    </source>
</evidence>
<organism evidence="6 7">
    <name type="scientific">Hoeflea prorocentri</name>
    <dbReference type="NCBI Taxonomy" id="1922333"/>
    <lineage>
        <taxon>Bacteria</taxon>
        <taxon>Pseudomonadati</taxon>
        <taxon>Pseudomonadota</taxon>
        <taxon>Alphaproteobacteria</taxon>
        <taxon>Hyphomicrobiales</taxon>
        <taxon>Rhizobiaceae</taxon>
        <taxon>Hoeflea</taxon>
    </lineage>
</organism>
<dbReference type="GO" id="GO:0043565">
    <property type="term" value="F:sequence-specific DNA binding"/>
    <property type="evidence" value="ECO:0007669"/>
    <property type="project" value="InterPro"/>
</dbReference>
<dbReference type="GO" id="GO:0003700">
    <property type="term" value="F:DNA-binding transcription factor activity"/>
    <property type="evidence" value="ECO:0007669"/>
    <property type="project" value="InterPro"/>
</dbReference>
<dbReference type="InterPro" id="IPR009057">
    <property type="entry name" value="Homeodomain-like_sf"/>
</dbReference>
<evidence type="ECO:0000313" key="6">
    <source>
        <dbReference type="EMBL" id="MDA5401059.1"/>
    </source>
</evidence>